<dbReference type="InterPro" id="IPR001130">
    <property type="entry name" value="TatD-like"/>
</dbReference>
<dbReference type="Gene3D" id="3.20.20.140">
    <property type="entry name" value="Metal-dependent hydrolases"/>
    <property type="match status" value="1"/>
</dbReference>
<sequence length="386" mass="43825">MDDNENESDVIRQVGVFDAHCHPTDIMASVKDIATMQARGLTIMSTRSQDQDMVENVARMYPIDSKQDFSEETSAKVIPAFGWHPWFSHQMYDDRETNIQPDPVEHYRSVLIPTPDDPEFLKTLPDPRSLSRFLEDTESKLREFPFALVGEVGLDRSFRLPQGPSTATKDMADKTGGPDEEYTPGSREGKPLTPYRVNMNHQKLILRAQLDLAARLGRPVSVHSVQTHGVIFELMQNMWKGHERPSKRGRKRRLNTPKAHAAGDEPIIDQAECQKPLPFPPRVCMHSYSGPSEALQQFLNVNIPVDIYFSFSTAINFSNSPPSKVISAIKGVPDDRILIESDLHCAGEMMDDLLKDIVLRVCEIKQWPLREGAQRLKQNWMKFVFG</sequence>
<dbReference type="Proteomes" id="UP000053617">
    <property type="component" value="Unassembled WGS sequence"/>
</dbReference>
<dbReference type="SUPFAM" id="SSF51556">
    <property type="entry name" value="Metallo-dependent hydrolases"/>
    <property type="match status" value="1"/>
</dbReference>
<dbReference type="GO" id="GO:0016788">
    <property type="term" value="F:hydrolase activity, acting on ester bonds"/>
    <property type="evidence" value="ECO:0007669"/>
    <property type="project" value="InterPro"/>
</dbReference>
<feature type="region of interest" description="Disordered" evidence="1">
    <location>
        <begin position="158"/>
        <end position="194"/>
    </location>
</feature>
<evidence type="ECO:0008006" key="4">
    <source>
        <dbReference type="Google" id="ProtNLM"/>
    </source>
</evidence>
<dbReference type="GeneID" id="25291768"/>
<organism evidence="2 3">
    <name type="scientific">Rhinocladiella mackenziei CBS 650.93</name>
    <dbReference type="NCBI Taxonomy" id="1442369"/>
    <lineage>
        <taxon>Eukaryota</taxon>
        <taxon>Fungi</taxon>
        <taxon>Dikarya</taxon>
        <taxon>Ascomycota</taxon>
        <taxon>Pezizomycotina</taxon>
        <taxon>Eurotiomycetes</taxon>
        <taxon>Chaetothyriomycetidae</taxon>
        <taxon>Chaetothyriales</taxon>
        <taxon>Herpotrichiellaceae</taxon>
        <taxon>Rhinocladiella</taxon>
    </lineage>
</organism>
<dbReference type="HOGENOM" id="CLU_031506_3_0_1"/>
<evidence type="ECO:0000256" key="1">
    <source>
        <dbReference type="SAM" id="MobiDB-lite"/>
    </source>
</evidence>
<evidence type="ECO:0000313" key="3">
    <source>
        <dbReference type="Proteomes" id="UP000053617"/>
    </source>
</evidence>
<proteinExistence type="predicted"/>
<reference evidence="2 3" key="1">
    <citation type="submission" date="2015-01" db="EMBL/GenBank/DDBJ databases">
        <title>The Genome Sequence of Rhinocladiella mackenzie CBS 650.93.</title>
        <authorList>
            <consortium name="The Broad Institute Genomics Platform"/>
            <person name="Cuomo C."/>
            <person name="de Hoog S."/>
            <person name="Gorbushina A."/>
            <person name="Stielow B."/>
            <person name="Teixiera M."/>
            <person name="Abouelleil A."/>
            <person name="Chapman S.B."/>
            <person name="Priest M."/>
            <person name="Young S.K."/>
            <person name="Wortman J."/>
            <person name="Nusbaum C."/>
            <person name="Birren B."/>
        </authorList>
    </citation>
    <scope>NUCLEOTIDE SEQUENCE [LARGE SCALE GENOMIC DNA]</scope>
    <source>
        <strain evidence="2 3">CBS 650.93</strain>
    </source>
</reference>
<dbReference type="PANTHER" id="PTHR47345">
    <property type="entry name" value="CUT9-INTERACTING PROTEIN SCN1"/>
    <property type="match status" value="1"/>
</dbReference>
<gene>
    <name evidence="2" type="ORF">Z518_03697</name>
</gene>
<dbReference type="VEuPathDB" id="FungiDB:Z518_03697"/>
<dbReference type="EMBL" id="KN847477">
    <property type="protein sequence ID" value="KIX05725.1"/>
    <property type="molecule type" value="Genomic_DNA"/>
</dbReference>
<dbReference type="InterPro" id="IPR053044">
    <property type="entry name" value="Metallo-hydrolase/TatD-type"/>
</dbReference>
<accession>A0A0D2J9C8</accession>
<dbReference type="PANTHER" id="PTHR47345:SF1">
    <property type="entry name" value="CUT9-INTERACTING PROTEIN SCN1"/>
    <property type="match status" value="1"/>
</dbReference>
<dbReference type="Pfam" id="PF01026">
    <property type="entry name" value="TatD_DNase"/>
    <property type="match status" value="1"/>
</dbReference>
<protein>
    <recommendedName>
        <fullName evidence="4">Cut9 interacting protein Scn1</fullName>
    </recommendedName>
</protein>
<evidence type="ECO:0000313" key="2">
    <source>
        <dbReference type="EMBL" id="KIX05725.1"/>
    </source>
</evidence>
<dbReference type="InterPro" id="IPR032466">
    <property type="entry name" value="Metal_Hydrolase"/>
</dbReference>
<dbReference type="AlphaFoldDB" id="A0A0D2J9C8"/>
<dbReference type="OrthoDB" id="413993at2759"/>
<name>A0A0D2J9C8_9EURO</name>
<keyword evidence="3" id="KW-1185">Reference proteome</keyword>
<dbReference type="RefSeq" id="XP_013272861.1">
    <property type="nucleotide sequence ID" value="XM_013417407.1"/>
</dbReference>
<feature type="region of interest" description="Disordered" evidence="1">
    <location>
        <begin position="242"/>
        <end position="262"/>
    </location>
</feature>